<dbReference type="EMBL" id="SDPP02000002">
    <property type="protein sequence ID" value="KAA1378320.1"/>
    <property type="molecule type" value="Genomic_DNA"/>
</dbReference>
<keyword evidence="2" id="KW-1185">Reference proteome</keyword>
<accession>A0A641AM15</accession>
<gene>
    <name evidence="1" type="ORF">ESP62_008085</name>
</gene>
<evidence type="ECO:0008006" key="3">
    <source>
        <dbReference type="Google" id="ProtNLM"/>
    </source>
</evidence>
<evidence type="ECO:0000313" key="2">
    <source>
        <dbReference type="Proteomes" id="UP001515100"/>
    </source>
</evidence>
<sequence>MPLFFPSSRTFQAQLTRLYDFVNPTAAAMWNLRWQVAGYVSERPGARNDELERRFVAGSDIGSANLRRHCLDTTWQSQLNELGVLTLFQAIGLYEGWVAGFEIGNKTQRERLMFPSQSWTGKKEGGPDFLASLSPSDGLTRAYSLPLSESSRCLPARLDDLLVTFRSFKEVRNSCAHGGRLASDLAVSTTAEAKDCSAGFGLRDLPLRLADVRLNEPIEFGLLEAKAACALLLKLVTTLDHGFACTDDAERIFAAEWKTKIGTQMLSANAQKREARLSLLSKRAGFPVPDDATGVYDVLRQRYLVI</sequence>
<reference evidence="1" key="1">
    <citation type="submission" date="2019-09" db="EMBL/GenBank/DDBJ databases">
        <authorList>
            <person name="Li J."/>
        </authorList>
    </citation>
    <scope>NUCLEOTIDE SEQUENCE [LARGE SCALE GENOMIC DNA]</scope>
    <source>
        <strain evidence="1">NRBC 14897</strain>
    </source>
</reference>
<organism evidence="1 2">
    <name type="scientific">Aeromicrobium fastidiosum</name>
    <dbReference type="NCBI Taxonomy" id="52699"/>
    <lineage>
        <taxon>Bacteria</taxon>
        <taxon>Bacillati</taxon>
        <taxon>Actinomycetota</taxon>
        <taxon>Actinomycetes</taxon>
        <taxon>Propionibacteriales</taxon>
        <taxon>Nocardioidaceae</taxon>
        <taxon>Aeromicrobium</taxon>
    </lineage>
</organism>
<comment type="caution">
    <text evidence="1">The sequence shown here is derived from an EMBL/GenBank/DDBJ whole genome shotgun (WGS) entry which is preliminary data.</text>
</comment>
<dbReference type="Proteomes" id="UP001515100">
    <property type="component" value="Unassembled WGS sequence"/>
</dbReference>
<evidence type="ECO:0000313" key="1">
    <source>
        <dbReference type="EMBL" id="KAA1378320.1"/>
    </source>
</evidence>
<dbReference type="OrthoDB" id="9255525at2"/>
<protein>
    <recommendedName>
        <fullName evidence="3">Abi family protein</fullName>
    </recommendedName>
</protein>
<dbReference type="AlphaFoldDB" id="A0A641AM15"/>
<proteinExistence type="predicted"/>
<dbReference type="RefSeq" id="WP_129182894.1">
    <property type="nucleotide sequence ID" value="NZ_JAGIOG010000001.1"/>
</dbReference>
<name>A0A641AM15_9ACTN</name>